<reference evidence="9" key="1">
    <citation type="journal article" date="2020" name="Stud. Mycol.">
        <title>101 Dothideomycetes genomes: a test case for predicting lifestyles and emergence of pathogens.</title>
        <authorList>
            <person name="Haridas S."/>
            <person name="Albert R."/>
            <person name="Binder M."/>
            <person name="Bloem J."/>
            <person name="Labutti K."/>
            <person name="Salamov A."/>
            <person name="Andreopoulos B."/>
            <person name="Baker S."/>
            <person name="Barry K."/>
            <person name="Bills G."/>
            <person name="Bluhm B."/>
            <person name="Cannon C."/>
            <person name="Castanera R."/>
            <person name="Culley D."/>
            <person name="Daum C."/>
            <person name="Ezra D."/>
            <person name="Gonzalez J."/>
            <person name="Henrissat B."/>
            <person name="Kuo A."/>
            <person name="Liang C."/>
            <person name="Lipzen A."/>
            <person name="Lutzoni F."/>
            <person name="Magnuson J."/>
            <person name="Mondo S."/>
            <person name="Nolan M."/>
            <person name="Ohm R."/>
            <person name="Pangilinan J."/>
            <person name="Park H.-J."/>
            <person name="Ramirez L."/>
            <person name="Alfaro M."/>
            <person name="Sun H."/>
            <person name="Tritt A."/>
            <person name="Yoshinaga Y."/>
            <person name="Zwiers L.-H."/>
            <person name="Turgeon B."/>
            <person name="Goodwin S."/>
            <person name="Spatafora J."/>
            <person name="Crous P."/>
            <person name="Grigoriev I."/>
        </authorList>
    </citation>
    <scope>NUCLEOTIDE SEQUENCE</scope>
    <source>
        <strain evidence="9">CBS 122367</strain>
    </source>
</reference>
<evidence type="ECO:0000313" key="9">
    <source>
        <dbReference type="EMBL" id="KAF2688335.1"/>
    </source>
</evidence>
<keyword evidence="3 7" id="KW-0812">Transmembrane</keyword>
<comment type="similarity">
    <text evidence="2">Belongs to the major facilitator superfamily.</text>
</comment>
<proteinExistence type="inferred from homology"/>
<dbReference type="Proteomes" id="UP000799291">
    <property type="component" value="Unassembled WGS sequence"/>
</dbReference>
<dbReference type="GO" id="GO:0022857">
    <property type="term" value="F:transmembrane transporter activity"/>
    <property type="evidence" value="ECO:0007669"/>
    <property type="project" value="InterPro"/>
</dbReference>
<feature type="transmembrane region" description="Helical" evidence="7">
    <location>
        <begin position="295"/>
        <end position="316"/>
    </location>
</feature>
<dbReference type="Pfam" id="PF07690">
    <property type="entry name" value="MFS_1"/>
    <property type="match status" value="1"/>
</dbReference>
<keyword evidence="5 7" id="KW-0472">Membrane</keyword>
<feature type="transmembrane region" description="Helical" evidence="7">
    <location>
        <begin position="74"/>
        <end position="95"/>
    </location>
</feature>
<evidence type="ECO:0000256" key="5">
    <source>
        <dbReference type="ARBA" id="ARBA00023136"/>
    </source>
</evidence>
<comment type="subcellular location">
    <subcellularLocation>
        <location evidence="1">Membrane</location>
        <topology evidence="1">Multi-pass membrane protein</topology>
    </subcellularLocation>
</comment>
<feature type="transmembrane region" description="Helical" evidence="7">
    <location>
        <begin position="460"/>
        <end position="481"/>
    </location>
</feature>
<feature type="domain" description="Major facilitator superfamily (MFS) profile" evidence="8">
    <location>
        <begin position="73"/>
        <end position="490"/>
    </location>
</feature>
<evidence type="ECO:0000313" key="10">
    <source>
        <dbReference type="Proteomes" id="UP000799291"/>
    </source>
</evidence>
<gene>
    <name evidence="9" type="ORF">K458DRAFT_464697</name>
</gene>
<keyword evidence="4 7" id="KW-1133">Transmembrane helix</keyword>
<feature type="region of interest" description="Disordered" evidence="6">
    <location>
        <begin position="1"/>
        <end position="43"/>
    </location>
</feature>
<feature type="transmembrane region" description="Helical" evidence="7">
    <location>
        <begin position="165"/>
        <end position="187"/>
    </location>
</feature>
<accession>A0A6G1JDU0</accession>
<organism evidence="9 10">
    <name type="scientific">Lentithecium fluviatile CBS 122367</name>
    <dbReference type="NCBI Taxonomy" id="1168545"/>
    <lineage>
        <taxon>Eukaryota</taxon>
        <taxon>Fungi</taxon>
        <taxon>Dikarya</taxon>
        <taxon>Ascomycota</taxon>
        <taxon>Pezizomycotina</taxon>
        <taxon>Dothideomycetes</taxon>
        <taxon>Pleosporomycetidae</taxon>
        <taxon>Pleosporales</taxon>
        <taxon>Massarineae</taxon>
        <taxon>Lentitheciaceae</taxon>
        <taxon>Lentithecium</taxon>
    </lineage>
</organism>
<dbReference type="GO" id="GO:0016020">
    <property type="term" value="C:membrane"/>
    <property type="evidence" value="ECO:0007669"/>
    <property type="project" value="UniProtKB-SubCell"/>
</dbReference>
<keyword evidence="10" id="KW-1185">Reference proteome</keyword>
<name>A0A6G1JDU0_9PLEO</name>
<evidence type="ECO:0000256" key="1">
    <source>
        <dbReference type="ARBA" id="ARBA00004141"/>
    </source>
</evidence>
<feature type="transmembrane region" description="Helical" evidence="7">
    <location>
        <begin position="107"/>
        <end position="126"/>
    </location>
</feature>
<dbReference type="SUPFAM" id="SSF103473">
    <property type="entry name" value="MFS general substrate transporter"/>
    <property type="match status" value="1"/>
</dbReference>
<dbReference type="PROSITE" id="PS50850">
    <property type="entry name" value="MFS"/>
    <property type="match status" value="1"/>
</dbReference>
<dbReference type="AlphaFoldDB" id="A0A6G1JDU0"/>
<dbReference type="InterPro" id="IPR036259">
    <property type="entry name" value="MFS_trans_sf"/>
</dbReference>
<evidence type="ECO:0000256" key="2">
    <source>
        <dbReference type="ARBA" id="ARBA00008335"/>
    </source>
</evidence>
<feature type="transmembrane region" description="Helical" evidence="7">
    <location>
        <begin position="393"/>
        <end position="421"/>
    </location>
</feature>
<evidence type="ECO:0000256" key="4">
    <source>
        <dbReference type="ARBA" id="ARBA00022989"/>
    </source>
</evidence>
<dbReference type="PANTHER" id="PTHR23502:SF68">
    <property type="entry name" value="MULTIDRUG TRANSPORTER, PUTATIVE (AFU_ORTHOLOGUE AFUA_3G01120)-RELATED"/>
    <property type="match status" value="1"/>
</dbReference>
<feature type="transmembrane region" description="Helical" evidence="7">
    <location>
        <begin position="138"/>
        <end position="159"/>
    </location>
</feature>
<dbReference type="OrthoDB" id="5296287at2759"/>
<dbReference type="EMBL" id="MU005573">
    <property type="protein sequence ID" value="KAF2688335.1"/>
    <property type="molecule type" value="Genomic_DNA"/>
</dbReference>
<sequence length="497" mass="53987">MEKDWAGGHDPLSAAPRSAENKELRDVAGGNVSYGSEEEASAGGLGADNVVDWEGEEDTEKPLNWSTARKLKNFVVICYTTFLTPLGSTMFAPAIPQVMAAFQSSNLLLASFVVSVWILEFFFGPRFLGPLSELYGRLLVYIVCNFLFTVFNIATAVAPSLSALVVFRFLAGTFGGCPITIGAGTFGDLIKPEHRVKCISPVQYLGPILGPIAGGYLAEDLGCRWICWVLSIAAGVGSIASVLFQEETYPVILLERKAAQLRKSTQNENLRSALAGVDRSPRRVFARSIVQPLKLLFLSSIVAILSAIQGIIYGLMYPLFTTFPLVFQSQYGFGTGTVGLTYIGMGVGSLIGLGVADAEGRWKPEYRLLPLIPGCFFVPVGLLWYGWAAQDKIHWIVPIIGTAFIGMGVNTLMMCIATYFIDAHPLYEASATAALTAVRSPIGCLVPLFGRSMYEALNLGWGNSLPGFLSLAMCPLPWVFFKYGERIRTSPKHQLKL</sequence>
<feature type="transmembrane region" description="Helical" evidence="7">
    <location>
        <begin position="368"/>
        <end position="387"/>
    </location>
</feature>
<evidence type="ECO:0000256" key="6">
    <source>
        <dbReference type="SAM" id="MobiDB-lite"/>
    </source>
</evidence>
<dbReference type="InterPro" id="IPR011701">
    <property type="entry name" value="MFS"/>
</dbReference>
<evidence type="ECO:0000256" key="7">
    <source>
        <dbReference type="SAM" id="Phobius"/>
    </source>
</evidence>
<evidence type="ECO:0000259" key="8">
    <source>
        <dbReference type="PROSITE" id="PS50850"/>
    </source>
</evidence>
<dbReference type="CDD" id="cd17323">
    <property type="entry name" value="MFS_Tpo1_MDR_like"/>
    <property type="match status" value="1"/>
</dbReference>
<dbReference type="InterPro" id="IPR020846">
    <property type="entry name" value="MFS_dom"/>
</dbReference>
<dbReference type="FunFam" id="1.20.1250.20:FF:000011">
    <property type="entry name" value="MFS multidrug transporter, putative"/>
    <property type="match status" value="1"/>
</dbReference>
<protein>
    <submittedName>
        <fullName evidence="9">MFS general substrate transporter</fullName>
    </submittedName>
</protein>
<dbReference type="Gene3D" id="1.20.1250.20">
    <property type="entry name" value="MFS general substrate transporter like domains"/>
    <property type="match status" value="1"/>
</dbReference>
<feature type="transmembrane region" description="Helical" evidence="7">
    <location>
        <begin position="336"/>
        <end position="356"/>
    </location>
</feature>
<evidence type="ECO:0000256" key="3">
    <source>
        <dbReference type="ARBA" id="ARBA00022692"/>
    </source>
</evidence>
<dbReference type="PANTHER" id="PTHR23502">
    <property type="entry name" value="MAJOR FACILITATOR SUPERFAMILY"/>
    <property type="match status" value="1"/>
</dbReference>